<protein>
    <submittedName>
        <fullName evidence="7">Efflux RND transporter periplasmic adaptor subunit</fullName>
    </submittedName>
</protein>
<name>A0AAU7QCZ7_9GAMM</name>
<dbReference type="InterPro" id="IPR006143">
    <property type="entry name" value="RND_pump_MFP"/>
</dbReference>
<dbReference type="PANTHER" id="PTHR30158:SF3">
    <property type="entry name" value="MULTIDRUG EFFLUX PUMP SUBUNIT ACRA-RELATED"/>
    <property type="match status" value="1"/>
</dbReference>
<dbReference type="PANTHER" id="PTHR30158">
    <property type="entry name" value="ACRA/E-RELATED COMPONENT OF DRUG EFFLUX TRANSPORTER"/>
    <property type="match status" value="1"/>
</dbReference>
<comment type="subcellular location">
    <subcellularLocation>
        <location evidence="1">Cell inner membrane</location>
        <topology evidence="1">Lipid-anchor</topology>
    </subcellularLocation>
</comment>
<dbReference type="Gene3D" id="2.40.50.100">
    <property type="match status" value="1"/>
</dbReference>
<dbReference type="GO" id="GO:0022857">
    <property type="term" value="F:transmembrane transporter activity"/>
    <property type="evidence" value="ECO:0007669"/>
    <property type="project" value="InterPro"/>
</dbReference>
<dbReference type="Pfam" id="PF25967">
    <property type="entry name" value="RND-MFP_C"/>
    <property type="match status" value="1"/>
</dbReference>
<dbReference type="NCBIfam" id="TIGR01730">
    <property type="entry name" value="RND_mfp"/>
    <property type="match status" value="1"/>
</dbReference>
<feature type="domain" description="Multidrug resistance protein MdtA-like beta-barrel" evidence="5">
    <location>
        <begin position="227"/>
        <end position="279"/>
    </location>
</feature>
<evidence type="ECO:0000313" key="7">
    <source>
        <dbReference type="EMBL" id="XBS70904.1"/>
    </source>
</evidence>
<dbReference type="Gene3D" id="1.10.287.470">
    <property type="entry name" value="Helix hairpin bin"/>
    <property type="match status" value="1"/>
</dbReference>
<dbReference type="Pfam" id="PF25917">
    <property type="entry name" value="BSH_RND"/>
    <property type="match status" value="1"/>
</dbReference>
<dbReference type="GO" id="GO:0046677">
    <property type="term" value="P:response to antibiotic"/>
    <property type="evidence" value="ECO:0007669"/>
    <property type="project" value="TreeGrafter"/>
</dbReference>
<feature type="domain" description="Multidrug resistance protein MdtA-like alpha-helical hairpin" evidence="3">
    <location>
        <begin position="87"/>
        <end position="156"/>
    </location>
</feature>
<dbReference type="Pfam" id="PF25944">
    <property type="entry name" value="Beta-barrel_RND"/>
    <property type="match status" value="1"/>
</dbReference>
<dbReference type="AlphaFoldDB" id="A0AAU7QCZ7"/>
<organism evidence="7">
    <name type="scientific">Acerihabitans sp. KWT182</name>
    <dbReference type="NCBI Taxonomy" id="3157919"/>
    <lineage>
        <taxon>Bacteria</taxon>
        <taxon>Pseudomonadati</taxon>
        <taxon>Pseudomonadota</taxon>
        <taxon>Gammaproteobacteria</taxon>
        <taxon>Enterobacterales</taxon>
        <taxon>Pectobacteriaceae</taxon>
        <taxon>Acerihabitans</taxon>
    </lineage>
</organism>
<dbReference type="InterPro" id="IPR058627">
    <property type="entry name" value="MdtA-like_C"/>
</dbReference>
<evidence type="ECO:0000256" key="2">
    <source>
        <dbReference type="ARBA" id="ARBA00009477"/>
    </source>
</evidence>
<gene>
    <name evidence="7" type="ORF">ABK905_07545</name>
</gene>
<evidence type="ECO:0000259" key="4">
    <source>
        <dbReference type="Pfam" id="PF25917"/>
    </source>
</evidence>
<accession>A0AAU7QCZ7</accession>
<evidence type="ECO:0000259" key="3">
    <source>
        <dbReference type="Pfam" id="PF25876"/>
    </source>
</evidence>
<feature type="domain" description="Multidrug resistance protein MdtA-like barrel-sandwich hybrid" evidence="4">
    <location>
        <begin position="46"/>
        <end position="181"/>
    </location>
</feature>
<dbReference type="GO" id="GO:0015721">
    <property type="term" value="P:bile acid and bile salt transport"/>
    <property type="evidence" value="ECO:0007669"/>
    <property type="project" value="TreeGrafter"/>
</dbReference>
<sequence length="372" mass="39655">MSLRNALKHRLGLGGAAPLPAVTVAIIEQRIPQRTLYYLGRIEAIRAVDVTTRTEGFIAKRNFTEGQMVDAGSTLFEIDPALHQAEVAQAQAQLDSAKATARLAQLNLGRLQRLGQQRSASLADVDAAQAQRDTSGAAVAQAQANLNIRQLQLSFTRITAPITGRIGHSNFSVGSLVNPASGSLVHLVQLDPIRVAIAINERDYIASASQKDGDAEDFSLSGYTPRLELANGMEYPQPGVFESVDNQIDSQTGTVTVRARFANPRHLLLPGGVVNVSLTAPRADAVVTAPIAALQQNREGFFVLLVDGQNRVEVRPVTIGAQLGQEYEIKQGLATGDRVIIEGLQRVQPGMQVEASTAAQASSAFAEPAGEN</sequence>
<dbReference type="EMBL" id="CP157947">
    <property type="protein sequence ID" value="XBS70904.1"/>
    <property type="molecule type" value="Genomic_DNA"/>
</dbReference>
<dbReference type="InterPro" id="IPR058624">
    <property type="entry name" value="MdtA-like_HH"/>
</dbReference>
<dbReference type="Gene3D" id="2.40.420.20">
    <property type="match status" value="1"/>
</dbReference>
<evidence type="ECO:0000256" key="1">
    <source>
        <dbReference type="ARBA" id="ARBA00004519"/>
    </source>
</evidence>
<dbReference type="InterPro" id="IPR058625">
    <property type="entry name" value="MdtA-like_BSH"/>
</dbReference>
<reference evidence="7" key="1">
    <citation type="submission" date="2024-06" db="EMBL/GenBank/DDBJ databases">
        <authorList>
            <person name="Coelho C."/>
            <person name="Bento M."/>
            <person name="Garcia E."/>
            <person name="Camelo A."/>
            <person name="Brandao I."/>
            <person name="Espirito Santo C."/>
            <person name="Trovao J."/>
            <person name="Verissimo A."/>
            <person name="Costa J."/>
            <person name="Tiago I."/>
        </authorList>
    </citation>
    <scope>NUCLEOTIDE SEQUENCE</scope>
    <source>
        <strain evidence="7">KWT182</strain>
    </source>
</reference>
<dbReference type="SUPFAM" id="SSF111369">
    <property type="entry name" value="HlyD-like secretion proteins"/>
    <property type="match status" value="1"/>
</dbReference>
<dbReference type="GO" id="GO:0005886">
    <property type="term" value="C:plasma membrane"/>
    <property type="evidence" value="ECO:0007669"/>
    <property type="project" value="TreeGrafter"/>
</dbReference>
<proteinExistence type="inferred from homology"/>
<feature type="domain" description="Multidrug resistance protein MdtA-like C-terminal permuted SH3" evidence="6">
    <location>
        <begin position="286"/>
        <end position="346"/>
    </location>
</feature>
<dbReference type="Pfam" id="PF25876">
    <property type="entry name" value="HH_MFP_RND"/>
    <property type="match status" value="1"/>
</dbReference>
<dbReference type="InterPro" id="IPR058626">
    <property type="entry name" value="MdtA-like_b-barrel"/>
</dbReference>
<dbReference type="Gene3D" id="2.40.30.170">
    <property type="match status" value="1"/>
</dbReference>
<evidence type="ECO:0000259" key="5">
    <source>
        <dbReference type="Pfam" id="PF25944"/>
    </source>
</evidence>
<comment type="similarity">
    <text evidence="2">Belongs to the membrane fusion protein (MFP) (TC 8.A.1) family.</text>
</comment>
<evidence type="ECO:0000259" key="6">
    <source>
        <dbReference type="Pfam" id="PF25967"/>
    </source>
</evidence>
<dbReference type="GO" id="GO:0030313">
    <property type="term" value="C:cell envelope"/>
    <property type="evidence" value="ECO:0007669"/>
    <property type="project" value="UniProtKB-SubCell"/>
</dbReference>